<reference evidence="2 3" key="1">
    <citation type="submission" date="2020-04" db="EMBL/GenBank/DDBJ databases">
        <title>MicrobeNet Type strains.</title>
        <authorList>
            <person name="Nicholson A.C."/>
        </authorList>
    </citation>
    <scope>NUCLEOTIDE SEQUENCE [LARGE SCALE GENOMIC DNA]</scope>
    <source>
        <strain evidence="2 3">DSM 44445</strain>
    </source>
</reference>
<evidence type="ECO:0000313" key="2">
    <source>
        <dbReference type="EMBL" id="NKY89690.1"/>
    </source>
</evidence>
<feature type="region of interest" description="Disordered" evidence="1">
    <location>
        <begin position="28"/>
        <end position="57"/>
    </location>
</feature>
<feature type="compositionally biased region" description="Basic residues" evidence="1">
    <location>
        <begin position="48"/>
        <end position="57"/>
    </location>
</feature>
<dbReference type="RefSeq" id="WP_051031886.1">
    <property type="nucleotide sequence ID" value="NZ_CAWPHS010000053.1"/>
</dbReference>
<keyword evidence="3" id="KW-1185">Reference proteome</keyword>
<proteinExistence type="predicted"/>
<evidence type="ECO:0000256" key="1">
    <source>
        <dbReference type="SAM" id="MobiDB-lite"/>
    </source>
</evidence>
<dbReference type="InterPro" id="IPR046036">
    <property type="entry name" value="DUF5994"/>
</dbReference>
<comment type="caution">
    <text evidence="2">The sequence shown here is derived from an EMBL/GenBank/DDBJ whole genome shotgun (WGS) entry which is preliminary data.</text>
</comment>
<sequence length="167" mass="18162">MTIAHTIATKTKAFPEAIRRHLDPLPERASAAPAPLSTGPPEAAVTHHPPRLSLKPKNRHSDYIDGAWWPESTDLATELPDLLAVLTIRLGPVDRIVYDPDGWSPPPRQMTVGSRSISLEPYPFHLRNTMYVVGADTAVTVLRVILPSTDARAAHSQLVAAGTTREG</sequence>
<protein>
    <submittedName>
        <fullName evidence="2">Uncharacterized protein</fullName>
    </submittedName>
</protein>
<dbReference type="EMBL" id="JAAXPE010000057">
    <property type="protein sequence ID" value="NKY89690.1"/>
    <property type="molecule type" value="Genomic_DNA"/>
</dbReference>
<dbReference type="Pfam" id="PF19457">
    <property type="entry name" value="DUF5994"/>
    <property type="match status" value="1"/>
</dbReference>
<name>A0A7X6RKZ1_9NOCA</name>
<organism evidence="2 3">
    <name type="scientific">Nocardia veterana</name>
    <dbReference type="NCBI Taxonomy" id="132249"/>
    <lineage>
        <taxon>Bacteria</taxon>
        <taxon>Bacillati</taxon>
        <taxon>Actinomycetota</taxon>
        <taxon>Actinomycetes</taxon>
        <taxon>Mycobacteriales</taxon>
        <taxon>Nocardiaceae</taxon>
        <taxon>Nocardia</taxon>
    </lineage>
</organism>
<gene>
    <name evidence="2" type="ORF">HGA07_29370</name>
</gene>
<dbReference type="AlphaFoldDB" id="A0A7X6RKZ1"/>
<accession>A0A7X6RKZ1</accession>
<dbReference type="Proteomes" id="UP000523447">
    <property type="component" value="Unassembled WGS sequence"/>
</dbReference>
<evidence type="ECO:0000313" key="3">
    <source>
        <dbReference type="Proteomes" id="UP000523447"/>
    </source>
</evidence>